<dbReference type="Pfam" id="PF15090">
    <property type="entry name" value="DUF4553"/>
    <property type="match status" value="1"/>
</dbReference>
<dbReference type="Gene3D" id="2.120.10.80">
    <property type="entry name" value="Kelch-type beta propeller"/>
    <property type="match status" value="2"/>
</dbReference>
<reference evidence="5 6" key="1">
    <citation type="journal article" date="2019" name="Genome Biol. Evol.">
        <title>Whole-Genome Sequencing of the Giant Devil Catfish, Bagarius yarrelli.</title>
        <authorList>
            <person name="Jiang W."/>
            <person name="Lv Y."/>
            <person name="Cheng L."/>
            <person name="Yang K."/>
            <person name="Chao B."/>
            <person name="Wang X."/>
            <person name="Li Y."/>
            <person name="Pan X."/>
            <person name="You X."/>
            <person name="Zhang Y."/>
            <person name="Yang J."/>
            <person name="Li J."/>
            <person name="Zhang X."/>
            <person name="Liu S."/>
            <person name="Sun C."/>
            <person name="Yang J."/>
            <person name="Shi Q."/>
        </authorList>
    </citation>
    <scope>NUCLEOTIDE SEQUENCE [LARGE SCALE GENOMIC DNA]</scope>
    <source>
        <strain evidence="5">JWS20170419001</strain>
        <tissue evidence="5">Muscle</tissue>
    </source>
</reference>
<dbReference type="Proteomes" id="UP000319801">
    <property type="component" value="Unassembled WGS sequence"/>
</dbReference>
<feature type="compositionally biased region" description="Polar residues" evidence="3">
    <location>
        <begin position="628"/>
        <end position="638"/>
    </location>
</feature>
<dbReference type="SMART" id="SM00225">
    <property type="entry name" value="BTB"/>
    <property type="match status" value="2"/>
</dbReference>
<dbReference type="PANTHER" id="PTHR14931:SF2">
    <property type="entry name" value="LIGAND DEPENDENT NUCLEAR RECEPTOR COREPRESSOR"/>
    <property type="match status" value="1"/>
</dbReference>
<dbReference type="Gene3D" id="3.30.710.10">
    <property type="entry name" value="Potassium Channel Kv1.1, Chain A"/>
    <property type="match status" value="2"/>
</dbReference>
<keyword evidence="1" id="KW-0880">Kelch repeat</keyword>
<dbReference type="SUPFAM" id="SSF117281">
    <property type="entry name" value="Kelch motif"/>
    <property type="match status" value="1"/>
</dbReference>
<feature type="region of interest" description="Disordered" evidence="3">
    <location>
        <begin position="1215"/>
        <end position="1258"/>
    </location>
</feature>
<evidence type="ECO:0000256" key="1">
    <source>
        <dbReference type="ARBA" id="ARBA00022441"/>
    </source>
</evidence>
<feature type="compositionally biased region" description="Basic and acidic residues" evidence="3">
    <location>
        <begin position="77"/>
        <end position="93"/>
    </location>
</feature>
<sequence length="2212" mass="244259">MENDGMQTGSCILKASGFAKAKDLHSVSTMEQFMTKLCLHHQRQIVDAFGFLQSEMKSVTSSSEVQVSTALMLKKTKNSDCTEERSEIQHTEENLPAATEKNRDPDTPIAKNNDVSPLEQPVTRDEPLIASSKNGSFTALHGQLDTRGDNDAEGNSIEGSSPNSQPKCQQSNLGNHEARTSEVGPIIQPPNTAASEQCQCASDRQSHTNGNMDNDTVVLSPCSTSHEDPDPNCLPAHSNDAPVKPCSIQQTANAISPNSTRTAKKSNRCSYSRSRLGLIGNILKDPDIKYDIVYVGKPITECKHQTQNRLLPRKNARKSTRGHLSFGDCWEIKTVRTLARKSAQHIGGNYPVPMPEITTSVTPKQALAKPDGLPALTVPFTGDCMETVMNKKLSDQSEVTEIPGDIVELTSEDLIVEPSQTGQTRQIEQIPCLVSDEECVSLGQQDANVGIHDISGKSESIPESIMSTESSEKNEFPTKETKDAPALSVTSGELETEVCGQDLATETVQNTEFTSIENDASGAEILRLESDLMSPEQTKCLSNQVKTCSNDSLQNSCETEANVEAVDSTNLDNDKLEISAFVVEKIPTEDQLDKSRECVSESFSSKKGNSKPAPASDRCLRSGVSKGASEQTNVTNKSEQTKPNDLHLDVNENKDSKESLVSSKLKNSEENVSVQEGQCNVGVSDLNPEIAEQSPVVKEYDSIGNSVCTRHKQKLMLLKEMEIGKEQNAQEVSSSNDELNDHGCVVKNAAENEINVSRQSAKSPAKTSPGKSFTITERMPLRNRSSQSELSVSNANCSSPSKNILHTPERMPLRSRHNINVDPSVDCSSSTAAPVEENEDLCRRMPLRSRNSGLVDQTVGKHSPNSSLDSVARMPLRSRNCSAITVQINEGSSDVTKDTSSTITEEPSSEDGKKIANTGHIPVSSGSGPVAEPSSSLTSYGSDVGTVSESPGRMSLRRSNTLSADKPNCLPTPPRIKKLSPRLQKMSRTSVLSLVQEEEHNNNSICVKTEKLSNDQMDICSIPDHFTSVNLPATNPLIPSPSKFLEALKGEANQRLISDLNNKFEKMQKGWVQMDKEGQPAPKPKNKADRLKEIWKSKRRIRKPRSLEQQKCSPVQMLFMKSFDLPDICRWFLQSTETKSLVIVKKVNTRLPSETMLGFHTLPSVPDTSDGIFPSLQAERLKKHLKKFAIASPVKSNARNKRLIAKALAQSFTKGKEKQELRTATRISSKPQSSTGLTQTTSLENHSKVAASTKNPASARILRKYSNMREKKQVQQISLENLKRSLVEVDTRHSKTKVSKEKLSTGKKQKSAIVQKVKSLTKKAKQKIPRAGAKGLRSLNKNGDVSRRRVLPRFLKSKPVTTPKAMSKKETHLKSETSPQPKTDIKKSPLPKSPEGLSQSQVMDMKPLLSEDQVLTRSQRKIEATLAQTGSPRASTKRMTETSVTPSKRMRTSKIMQKQQEQKLSLRQKMAVFQAGPSVPQSKSTVGGASKKKSGSESNTSISQFTHDKTEPKERKALPTSSISTAHHNETPISPSCHPPSQTCHSQHLISFLLPSYCDFLFSSLHRLKEDGLLLDCVLELPGNSYQTHRLVLAAVSKKAEEWLCSQNIEVNLCNLGGSGSHITSAGLKAVLNFAYRGEVNMIYSEGKDLEEILVACRCLRVDRLTEVCVNKEAVSGKAEREQNLQVIRSLWKRRVGCDVIMKVESGECFPAHRVILAAGGDYFRALFCSGLRESNEDVVCLRGIASWVLESLLEFMYSGQFKLGWRNIWDLTEASLQFQLQGAQTLCLKFLHDQMNDASCLDTLLLAETYGLDSLNRAAEEYALAHFQQIAEKENFKDLTFALLERLLEKDELRVESEVEGCRLLRRHAEGREALQTARKLLSGNPTAIGCKPRIPNQVLVLVGGDSVNDNFERREPNRSLWFAQRFLRGEGLIRTIEWESLVQLPEPPRLRHCVCVLNNLLYILGGRKYYGKLDILKSVVRFSPAQDKWECLPDMASPRDYFAAVCQRGKVFVLGGNCDDTNYLDSVEYYTPEDNTWRLAHPLSKPVCGHAAAVLDGEIFISGGCDTHLRCLPSLWHYDPVYGCSNRAPMTTGSGRAGHVMFAVGNQLVVAGGLQPLQVSFGDQLECEAYDVRQNCWMAVPRLPRPHLSPAATCLDGMLYVLGGSSRDSGYDTPWVYRYDPQDRLWDKLGMMPRAYADLAACMLQLPQNI</sequence>
<feature type="compositionally biased region" description="Low complexity" evidence="3">
    <location>
        <begin position="1232"/>
        <end position="1243"/>
    </location>
</feature>
<name>A0A556V4K8_BAGYA</name>
<feature type="compositionally biased region" description="Basic and acidic residues" evidence="3">
    <location>
        <begin position="1291"/>
        <end position="1304"/>
    </location>
</feature>
<dbReference type="SUPFAM" id="SSF54695">
    <property type="entry name" value="POZ domain"/>
    <property type="match status" value="2"/>
</dbReference>
<dbReference type="Pfam" id="PF00651">
    <property type="entry name" value="BTB"/>
    <property type="match status" value="1"/>
</dbReference>
<dbReference type="OrthoDB" id="10028342at2759"/>
<dbReference type="InterPro" id="IPR000210">
    <property type="entry name" value="BTB/POZ_dom"/>
</dbReference>
<dbReference type="SMART" id="SM00612">
    <property type="entry name" value="Kelch"/>
    <property type="match status" value="4"/>
</dbReference>
<feature type="compositionally biased region" description="Polar residues" evidence="3">
    <location>
        <begin position="783"/>
        <end position="804"/>
    </location>
</feature>
<feature type="compositionally biased region" description="Polar residues" evidence="3">
    <location>
        <begin position="1454"/>
        <end position="1465"/>
    </location>
</feature>
<feature type="region of interest" description="Disordered" evidence="3">
    <location>
        <begin position="1424"/>
        <end position="1540"/>
    </location>
</feature>
<feature type="compositionally biased region" description="Polar residues" evidence="3">
    <location>
        <begin position="933"/>
        <end position="949"/>
    </location>
</feature>
<feature type="compositionally biased region" description="Basic and acidic residues" evidence="3">
    <location>
        <begin position="470"/>
        <end position="483"/>
    </location>
</feature>
<feature type="region of interest" description="Disordered" evidence="3">
    <location>
        <begin position="891"/>
        <end position="977"/>
    </location>
</feature>
<dbReference type="InterPro" id="IPR028104">
    <property type="entry name" value="DUF4553"/>
</dbReference>
<feature type="domain" description="BTB" evidence="4">
    <location>
        <begin position="1698"/>
        <end position="1766"/>
    </location>
</feature>
<keyword evidence="2" id="KW-0677">Repeat</keyword>
<dbReference type="Pfam" id="PF21536">
    <property type="entry name" value="BTB_KLHL33"/>
    <property type="match status" value="1"/>
</dbReference>
<protein>
    <submittedName>
        <fullName evidence="5">Kelch-like protein 33</fullName>
    </submittedName>
</protein>
<feature type="compositionally biased region" description="Polar residues" evidence="3">
    <location>
        <begin position="755"/>
        <end position="775"/>
    </location>
</feature>
<evidence type="ECO:0000313" key="6">
    <source>
        <dbReference type="Proteomes" id="UP000319801"/>
    </source>
</evidence>
<organism evidence="5 6">
    <name type="scientific">Bagarius yarrelli</name>
    <name type="common">Goonch</name>
    <name type="synonym">Bagrus yarrelli</name>
    <dbReference type="NCBI Taxonomy" id="175774"/>
    <lineage>
        <taxon>Eukaryota</taxon>
        <taxon>Metazoa</taxon>
        <taxon>Chordata</taxon>
        <taxon>Craniata</taxon>
        <taxon>Vertebrata</taxon>
        <taxon>Euteleostomi</taxon>
        <taxon>Actinopterygii</taxon>
        <taxon>Neopterygii</taxon>
        <taxon>Teleostei</taxon>
        <taxon>Ostariophysi</taxon>
        <taxon>Siluriformes</taxon>
        <taxon>Sisoridae</taxon>
        <taxon>Sisorinae</taxon>
        <taxon>Bagarius</taxon>
    </lineage>
</organism>
<dbReference type="Pfam" id="PF01344">
    <property type="entry name" value="Kelch_1"/>
    <property type="match status" value="1"/>
</dbReference>
<feature type="region of interest" description="Disordered" evidence="3">
    <location>
        <begin position="76"/>
        <end position="229"/>
    </location>
</feature>
<dbReference type="Pfam" id="PF07707">
    <property type="entry name" value="BACK"/>
    <property type="match status" value="1"/>
</dbReference>
<evidence type="ECO:0000313" key="5">
    <source>
        <dbReference type="EMBL" id="TSU11379.1"/>
    </source>
</evidence>
<accession>A0A556V4K8</accession>
<feature type="compositionally biased region" description="Basic and acidic residues" evidence="3">
    <location>
        <begin position="1506"/>
        <end position="1517"/>
    </location>
</feature>
<feature type="region of interest" description="Disordered" evidence="3">
    <location>
        <begin position="467"/>
        <end position="495"/>
    </location>
</feature>
<proteinExistence type="predicted"/>
<comment type="caution">
    <text evidence="5">The sequence shown here is derived from an EMBL/GenBank/DDBJ whole genome shotgun (WGS) entry which is preliminary data.</text>
</comment>
<dbReference type="InterPro" id="IPR006652">
    <property type="entry name" value="Kelch_1"/>
</dbReference>
<keyword evidence="6" id="KW-1185">Reference proteome</keyword>
<evidence type="ECO:0000256" key="3">
    <source>
        <dbReference type="SAM" id="MobiDB-lite"/>
    </source>
</evidence>
<feature type="domain" description="BTB" evidence="4">
    <location>
        <begin position="1575"/>
        <end position="1644"/>
    </location>
</feature>
<feature type="compositionally biased region" description="Polar residues" evidence="3">
    <location>
        <begin position="659"/>
        <end position="678"/>
    </location>
</feature>
<feature type="compositionally biased region" description="Basic residues" evidence="3">
    <location>
        <begin position="1319"/>
        <end position="1328"/>
    </location>
</feature>
<dbReference type="PANTHER" id="PTHR14931">
    <property type="entry name" value="GENE 340-RELATED"/>
    <property type="match status" value="1"/>
</dbReference>
<feature type="compositionally biased region" description="Polar residues" evidence="3">
    <location>
        <begin position="157"/>
        <end position="174"/>
    </location>
</feature>
<gene>
    <name evidence="5" type="ORF">Baya_12835</name>
</gene>
<feature type="compositionally biased region" description="Polar residues" evidence="3">
    <location>
        <begin position="1519"/>
        <end position="1540"/>
    </location>
</feature>
<evidence type="ECO:0000259" key="4">
    <source>
        <dbReference type="PROSITE" id="PS50097"/>
    </source>
</evidence>
<evidence type="ECO:0000256" key="2">
    <source>
        <dbReference type="ARBA" id="ARBA00022737"/>
    </source>
</evidence>
<feature type="region of interest" description="Disordered" evidence="3">
    <location>
        <begin position="1291"/>
        <end position="1405"/>
    </location>
</feature>
<feature type="region of interest" description="Disordered" evidence="3">
    <location>
        <begin position="755"/>
        <end position="808"/>
    </location>
</feature>
<dbReference type="SMART" id="SM00875">
    <property type="entry name" value="BACK"/>
    <property type="match status" value="1"/>
</dbReference>
<dbReference type="InterPro" id="IPR011705">
    <property type="entry name" value="BACK"/>
</dbReference>
<dbReference type="PROSITE" id="PS50097">
    <property type="entry name" value="BTB"/>
    <property type="match status" value="2"/>
</dbReference>
<feature type="compositionally biased region" description="Basic and acidic residues" evidence="3">
    <location>
        <begin position="639"/>
        <end position="658"/>
    </location>
</feature>
<dbReference type="InterPro" id="IPR015915">
    <property type="entry name" value="Kelch-typ_b-propeller"/>
</dbReference>
<dbReference type="EMBL" id="VCAZ01000115">
    <property type="protein sequence ID" value="TSU11379.1"/>
    <property type="molecule type" value="Genomic_DNA"/>
</dbReference>
<feature type="compositionally biased region" description="Polar residues" evidence="3">
    <location>
        <begin position="189"/>
        <end position="214"/>
    </location>
</feature>
<dbReference type="InterPro" id="IPR011333">
    <property type="entry name" value="SKP1/BTB/POZ_sf"/>
</dbReference>
<dbReference type="Gene3D" id="1.25.40.420">
    <property type="match status" value="1"/>
</dbReference>
<dbReference type="Pfam" id="PF24681">
    <property type="entry name" value="Kelch_KLHDC2_KLHL20_DRC7"/>
    <property type="match status" value="1"/>
</dbReference>
<feature type="region of interest" description="Disordered" evidence="3">
    <location>
        <begin position="593"/>
        <end position="678"/>
    </location>
</feature>